<dbReference type="InterPro" id="IPR002194">
    <property type="entry name" value="Chaperonin_TCP-1_CS"/>
</dbReference>
<dbReference type="Proteomes" id="UP000271889">
    <property type="component" value="Unassembled WGS sequence"/>
</dbReference>
<reference evidence="6 7" key="1">
    <citation type="submission" date="2018-11" db="EMBL/GenBank/DDBJ databases">
        <authorList>
            <consortium name="Pathogen Informatics"/>
        </authorList>
    </citation>
    <scope>NUCLEOTIDE SEQUENCE [LARGE SCALE GENOMIC DNA]</scope>
</reference>
<evidence type="ECO:0000256" key="3">
    <source>
        <dbReference type="ARBA" id="ARBA00022840"/>
    </source>
</evidence>
<proteinExistence type="inferred from homology"/>
<dbReference type="GO" id="GO:0051082">
    <property type="term" value="F:unfolded protein binding"/>
    <property type="evidence" value="ECO:0007669"/>
    <property type="project" value="InterPro"/>
</dbReference>
<evidence type="ECO:0000313" key="7">
    <source>
        <dbReference type="Proteomes" id="UP000271889"/>
    </source>
</evidence>
<dbReference type="GO" id="GO:0140662">
    <property type="term" value="F:ATP-dependent protein folding chaperone"/>
    <property type="evidence" value="ECO:0007669"/>
    <property type="project" value="InterPro"/>
</dbReference>
<dbReference type="InterPro" id="IPR027413">
    <property type="entry name" value="GROEL-like_equatorial_sf"/>
</dbReference>
<evidence type="ECO:0000256" key="4">
    <source>
        <dbReference type="ARBA" id="ARBA00023186"/>
    </source>
</evidence>
<evidence type="ECO:0000256" key="5">
    <source>
        <dbReference type="RuleBase" id="RU004187"/>
    </source>
</evidence>
<dbReference type="InterPro" id="IPR002423">
    <property type="entry name" value="Cpn60/GroEL/TCP-1"/>
</dbReference>
<dbReference type="PROSITE" id="PS00750">
    <property type="entry name" value="TCP1_1"/>
    <property type="match status" value="1"/>
</dbReference>
<evidence type="ECO:0000313" key="6">
    <source>
        <dbReference type="EMBL" id="VDN28303.1"/>
    </source>
</evidence>
<dbReference type="SUPFAM" id="SSF48592">
    <property type="entry name" value="GroEL equatorial domain-like"/>
    <property type="match status" value="1"/>
</dbReference>
<keyword evidence="3 5" id="KW-0067">ATP-binding</keyword>
<keyword evidence="2 5" id="KW-0547">Nucleotide-binding</keyword>
<dbReference type="OrthoDB" id="10259763at2759"/>
<keyword evidence="7" id="KW-1185">Reference proteome</keyword>
<evidence type="ECO:0008006" key="8">
    <source>
        <dbReference type="Google" id="ProtNLM"/>
    </source>
</evidence>
<dbReference type="GO" id="GO:0016887">
    <property type="term" value="F:ATP hydrolysis activity"/>
    <property type="evidence" value="ECO:0007669"/>
    <property type="project" value="InterPro"/>
</dbReference>
<dbReference type="PROSITE" id="PS00751">
    <property type="entry name" value="TCP1_2"/>
    <property type="match status" value="1"/>
</dbReference>
<dbReference type="Pfam" id="PF00118">
    <property type="entry name" value="Cpn60_TCP1"/>
    <property type="match status" value="1"/>
</dbReference>
<accession>A0A3P7MWF6</accession>
<sequence>MASGGDALLALTGRRTTGQSIRTQNVTAAVAIANIVKSSLGPVGLDKMLVDDVGDVIVTNDGATILKQLEVEHPAGKILVELAQLQDDEVSRLLR</sequence>
<dbReference type="InterPro" id="IPR017998">
    <property type="entry name" value="Chaperone_TCP-1"/>
</dbReference>
<dbReference type="PANTHER" id="PTHR11353">
    <property type="entry name" value="CHAPERONIN"/>
    <property type="match status" value="1"/>
</dbReference>
<comment type="similarity">
    <text evidence="1 5">Belongs to the TCP-1 chaperonin family.</text>
</comment>
<dbReference type="PRINTS" id="PR00304">
    <property type="entry name" value="TCOMPLEXTCP1"/>
</dbReference>
<dbReference type="AlphaFoldDB" id="A0A3P7MWF6"/>
<protein>
    <recommendedName>
        <fullName evidence="8">T-complex protein 1 subunit alpha</fullName>
    </recommendedName>
</protein>
<evidence type="ECO:0000256" key="1">
    <source>
        <dbReference type="ARBA" id="ARBA00008020"/>
    </source>
</evidence>
<name>A0A3P7MWF6_CYLGO</name>
<dbReference type="GO" id="GO:0005524">
    <property type="term" value="F:ATP binding"/>
    <property type="evidence" value="ECO:0007669"/>
    <property type="project" value="UniProtKB-KW"/>
</dbReference>
<gene>
    <name evidence="6" type="ORF">CGOC_LOCUS10914</name>
</gene>
<evidence type="ECO:0000256" key="2">
    <source>
        <dbReference type="ARBA" id="ARBA00022741"/>
    </source>
</evidence>
<organism evidence="6 7">
    <name type="scientific">Cylicostephanus goldi</name>
    <name type="common">Nematode worm</name>
    <dbReference type="NCBI Taxonomy" id="71465"/>
    <lineage>
        <taxon>Eukaryota</taxon>
        <taxon>Metazoa</taxon>
        <taxon>Ecdysozoa</taxon>
        <taxon>Nematoda</taxon>
        <taxon>Chromadorea</taxon>
        <taxon>Rhabditida</taxon>
        <taxon>Rhabditina</taxon>
        <taxon>Rhabditomorpha</taxon>
        <taxon>Strongyloidea</taxon>
        <taxon>Strongylidae</taxon>
        <taxon>Cylicostephanus</taxon>
    </lineage>
</organism>
<dbReference type="EMBL" id="UYRV01113548">
    <property type="protein sequence ID" value="VDN28303.1"/>
    <property type="molecule type" value="Genomic_DNA"/>
</dbReference>
<keyword evidence="4 5" id="KW-0143">Chaperone</keyword>
<dbReference type="Gene3D" id="1.10.560.10">
    <property type="entry name" value="GroEL-like equatorial domain"/>
    <property type="match status" value="1"/>
</dbReference>